<evidence type="ECO:0000256" key="2">
    <source>
        <dbReference type="ARBA" id="ARBA00001946"/>
    </source>
</evidence>
<dbReference type="FunFam" id="3.40.120.10:FF:000004">
    <property type="entry name" value="Phosphoglucomutase 5"/>
    <property type="match status" value="1"/>
</dbReference>
<protein>
    <recommendedName>
        <fullName evidence="4">phosphoglucomutase (alpha-D-glucose-1,6-bisphosphate-dependent)</fullName>
        <ecNumber evidence="4">5.4.2.2</ecNumber>
    </recommendedName>
</protein>
<evidence type="ECO:0000313" key="13">
    <source>
        <dbReference type="Proteomes" id="UP000054937"/>
    </source>
</evidence>
<dbReference type="InterPro" id="IPR016055">
    <property type="entry name" value="A-D-PHexomutase_a/b/a-I/II/III"/>
</dbReference>
<evidence type="ECO:0000259" key="10">
    <source>
        <dbReference type="Pfam" id="PF02879"/>
    </source>
</evidence>
<dbReference type="OrthoDB" id="2291at2759"/>
<keyword evidence="7" id="KW-0460">Magnesium</keyword>
<dbReference type="SUPFAM" id="SSF53738">
    <property type="entry name" value="Phosphoglucomutase, first 3 domains"/>
    <property type="match status" value="3"/>
</dbReference>
<dbReference type="GO" id="GO:0004180">
    <property type="term" value="F:carboxypeptidase activity"/>
    <property type="evidence" value="ECO:0007669"/>
    <property type="project" value="UniProtKB-KW"/>
</dbReference>
<evidence type="ECO:0000256" key="6">
    <source>
        <dbReference type="ARBA" id="ARBA00022723"/>
    </source>
</evidence>
<dbReference type="SUPFAM" id="SSF55957">
    <property type="entry name" value="Phosphoglucomutase, C-terminal domain"/>
    <property type="match status" value="1"/>
</dbReference>
<evidence type="ECO:0000256" key="7">
    <source>
        <dbReference type="ARBA" id="ARBA00022842"/>
    </source>
</evidence>
<evidence type="ECO:0000256" key="8">
    <source>
        <dbReference type="ARBA" id="ARBA00023235"/>
    </source>
</evidence>
<dbReference type="Pfam" id="PF24947">
    <property type="entry name" value="PGM1_C_vert_fung"/>
    <property type="match status" value="1"/>
</dbReference>
<accession>A0A0V0QSP8</accession>
<dbReference type="Gene3D" id="3.30.310.50">
    <property type="entry name" value="Alpha-D-phosphohexomutase, C-terminal domain"/>
    <property type="match status" value="1"/>
</dbReference>
<keyword evidence="8" id="KW-0413">Isomerase</keyword>
<sequence>MQQENNNLIKINTIQTKPFEGQKPGTSGLRKKVKVVKQEHYLENFVQAIFSTISKQQLESRNVLVVGGDGRYYNDKAIQIITRMAIANGIDELHIAQNGIQSTPAISGYIRKLNQENYNCIGGFILTASHNPGGPENDFGIKFNTSNGGPALEDFTNKTYQITTEISQYHISDELQLDISKIQTIQFTNTDRPKKNFTVQVFDGIIDYVKMMESIFDFQKLKDLFNRKDFTFCFDGLSGVSGPYAKKIFGEILGQNNNNYKLINCECSEDFDNGHPDPNLTYAKKLVEIMDPFRNQKVTQNIPEFGAACDGDADRNMILGKQFFVTPSDSLAILAANSSSIIKGKLLGVARSMPTSGALDKVAAKLGIQNLFETPTGWKFFGNLMDADKISICGEESFGTGSNHIREKDGIWAILAWLSIIADKNANNQGKLIGIEQIVTEHWKQFGRNYYSRYDYEEVDSEAAKNVMTHLQNQFQHFNSLKEGNKAEVFDYTDPVDNSVSKNQGLIFQFKDGSRIIFRLSGTGSVGATIRVYFEKFEQENIGLQTADALKEIIQLGLELSQIKKLTGREQPTLLKAQKPDNEFYLNSQNDQFSQKENKNSENIFLNSQIQQKIDKKTQNFQHFSKYVTVNLHATFLTQNKYPIRSGKVYLRINNDQIGPVIPNAYGELQLQLSTLQNSVIYGNLTLVFGNDTISSVYSVAFLESRNFTEEKTFVFVPPNSQEILTAGCVVDRKFKPITGANIEIQYFAGGVFLDEQLTKTDQNGCFSETDNITLIENKVHTIIEINKDKYKVNQFNKIDQQDTLQQKMLSPIIMDSYYAWVQIQAKIVDQFGKPVEKAEGQVNCTNPRNKKQYQLPVYYSDSEGILKIYNDNTIINDDHFSCKISVVQNEQYFETTNKFFDLQSYNFFKVDLGVIKLTQRSVVGYIQGQTFDNNKIPLPRSNINFACNVSSITIPEIISDNQGRFNASFEGYYGRDYIFNVSASKKNYNDSSIVSVIENVANNYNYTIPTQELILTYIPQPVGGQVMGRMLYNDKDVAKDFPIGVSLTPSPYSISKNPVNTDKNGAFAFTFIGDDINTYNVHLIVEDEDFALVSPKNAILDQSNQFMVNFGDVYVNIRNLTSEIDGVIVDNLGNKISGADIQVTIVNQQFNRDLDEYQTYYGSAKSDKNGKFTIDTTIPARSIYNVTMVIKAQYLETFTFNSTISKDNHYSLDLGNLKLQREEQEAKIYGTCLDSQNPTTLITTGQLEIGKITPNVTKMPKNTICDTKTGKYEFDFTVYKGITYNGEIDYDDNNEKYVNDWFNFMLSTENNYNLQYDLLINEPIDVLITGQVLSYRQQNIYGAQLSLVIENFDVLPMNTTTDTNGAFTVSQKLFIKDLPSIPAILYVQAKDYLPNQFKVEFLQNNDYTINQYKIQLVHVNIPINVEGQVMDLEGNTIPDAQVELIVKNMNVQQQPVMKYQIGDSLGKFNFTFALNPDYNYQGTVKVQAQYFKTKETVIQLNQGNNFNCGELTIHLEGKPTSLILKGHIINQFYEPLENALISLNFEPSVTKYGAYSINNEKTEKQGYFKIQQEVLEGHIYNATLSIDVPGYLQYEQVLTFTQSNNFELNLQNIFINKKPVNSVVSGIVYDKLTNKTLPNTNIQLLFHQGILMDESFIGNTDKNGKFVLQQQIQSNFTYNLTILARGVNLTDSFTDIQLNQDNNYKVSDIAIYMTHNTAQIIGSISGTVYQYNGRVIPNCQIHLTFQILGMQSYTTTTNQQGNYLIANIKMQDGNIYNPTLTVSPPSQSSVFEQQNVTVIMQKYQYNIVEEDIILKQKTTIYIINGIIKDQKKQPIINANVQIIFPNQLLAQSDFTNSGENGQFQLQNSINMGISQANYPYLYITCDGYQPYFQKAVGLKKTNNTDKVSQKQHPIIYTNQEPLQVILDITDGTAIDINNFQSDQDNSYTITGRIFAPNQCYLVADNDVKIALVQVYFYYENLLDQRYLMAETYTDKNGLFNLNFNVEYSNIQLVISKPGYETKYLFLDNSVLFNNNNQKINLGNIQIITSNGQAKKCTEHQMEQQQYIDNALGSSSQ</sequence>
<dbReference type="GO" id="GO:0005829">
    <property type="term" value="C:cytosol"/>
    <property type="evidence" value="ECO:0007669"/>
    <property type="project" value="TreeGrafter"/>
</dbReference>
<comment type="cofactor">
    <cofactor evidence="2">
        <name>Mg(2+)</name>
        <dbReference type="ChEBI" id="CHEBI:18420"/>
    </cofactor>
</comment>
<keyword evidence="13" id="KW-1185">Reference proteome</keyword>
<dbReference type="InterPro" id="IPR008969">
    <property type="entry name" value="CarboxyPept-like_regulatory"/>
</dbReference>
<evidence type="ECO:0000256" key="1">
    <source>
        <dbReference type="ARBA" id="ARBA00000443"/>
    </source>
</evidence>
<feature type="domain" description="Alpha-D-phosphohexomutase alpha/beta/alpha" evidence="9">
    <location>
        <begin position="22"/>
        <end position="169"/>
    </location>
</feature>
<dbReference type="InterPro" id="IPR036900">
    <property type="entry name" value="A-D-PHexomutase_C_sf"/>
</dbReference>
<feature type="domain" description="Alpha-D-phosphohexomutase alpha/beta/alpha" evidence="11">
    <location>
        <begin position="328"/>
        <end position="425"/>
    </location>
</feature>
<dbReference type="PANTHER" id="PTHR22573:SF2">
    <property type="entry name" value="PHOSPHOGLUCOMUTASE"/>
    <property type="match status" value="1"/>
</dbReference>
<feature type="domain" description="Alpha-D-phosphohexomutase alpha/beta/alpha" evidence="10">
    <location>
        <begin position="207"/>
        <end position="319"/>
    </location>
</feature>
<dbReference type="GO" id="GO:0005975">
    <property type="term" value="P:carbohydrate metabolic process"/>
    <property type="evidence" value="ECO:0007669"/>
    <property type="project" value="InterPro"/>
</dbReference>
<organism evidence="12 13">
    <name type="scientific">Pseudocohnilembus persalinus</name>
    <name type="common">Ciliate</name>
    <dbReference type="NCBI Taxonomy" id="266149"/>
    <lineage>
        <taxon>Eukaryota</taxon>
        <taxon>Sar</taxon>
        <taxon>Alveolata</taxon>
        <taxon>Ciliophora</taxon>
        <taxon>Intramacronucleata</taxon>
        <taxon>Oligohymenophorea</taxon>
        <taxon>Scuticociliatia</taxon>
        <taxon>Philasterida</taxon>
        <taxon>Pseudocohnilembidae</taxon>
        <taxon>Pseudocohnilembus</taxon>
    </lineage>
</organism>
<keyword evidence="6" id="KW-0479">Metal-binding</keyword>
<keyword evidence="5" id="KW-0597">Phosphoprotein</keyword>
<evidence type="ECO:0000256" key="4">
    <source>
        <dbReference type="ARBA" id="ARBA00012728"/>
    </source>
</evidence>
<dbReference type="Pfam" id="PF02880">
    <property type="entry name" value="PGM_PMM_III"/>
    <property type="match status" value="1"/>
</dbReference>
<keyword evidence="12" id="KW-0645">Protease</keyword>
<dbReference type="FunFam" id="3.40.120.10:FF:000005">
    <property type="entry name" value="Phosphoglucomutase 5"/>
    <property type="match status" value="1"/>
</dbReference>
<comment type="similarity">
    <text evidence="3">Belongs to the phosphohexose mutase family.</text>
</comment>
<reference evidence="12 13" key="1">
    <citation type="journal article" date="2015" name="Sci. Rep.">
        <title>Genome of the facultative scuticociliatosis pathogen Pseudocohnilembus persalinus provides insight into its virulence through horizontal gene transfer.</title>
        <authorList>
            <person name="Xiong J."/>
            <person name="Wang G."/>
            <person name="Cheng J."/>
            <person name="Tian M."/>
            <person name="Pan X."/>
            <person name="Warren A."/>
            <person name="Jiang C."/>
            <person name="Yuan D."/>
            <person name="Miao W."/>
        </authorList>
    </citation>
    <scope>NUCLEOTIDE SEQUENCE [LARGE SCALE GENOMIC DNA]</scope>
    <source>
        <strain evidence="12">36N120E</strain>
    </source>
</reference>
<evidence type="ECO:0000259" key="9">
    <source>
        <dbReference type="Pfam" id="PF02878"/>
    </source>
</evidence>
<gene>
    <name evidence="12" type="ORF">PPERSA_06652</name>
</gene>
<evidence type="ECO:0000259" key="11">
    <source>
        <dbReference type="Pfam" id="PF02880"/>
    </source>
</evidence>
<dbReference type="SUPFAM" id="SSF49464">
    <property type="entry name" value="Carboxypeptidase regulatory domain-like"/>
    <property type="match status" value="1"/>
</dbReference>
<dbReference type="EC" id="5.4.2.2" evidence="4"/>
<dbReference type="Pfam" id="PF02879">
    <property type="entry name" value="PGM_PMM_II"/>
    <property type="match status" value="1"/>
</dbReference>
<dbReference type="Gene3D" id="3.40.120.10">
    <property type="entry name" value="Alpha-D-Glucose-1,6-Bisphosphate, subunit A, domain 3"/>
    <property type="match status" value="3"/>
</dbReference>
<name>A0A0V0QSP8_PSEPJ</name>
<dbReference type="FunFam" id="3.30.310.50:FF:000002">
    <property type="entry name" value="Phosphoglucomutase 5"/>
    <property type="match status" value="1"/>
</dbReference>
<comment type="caution">
    <text evidence="12">The sequence shown here is derived from an EMBL/GenBank/DDBJ whole genome shotgun (WGS) entry which is preliminary data.</text>
</comment>
<keyword evidence="12" id="KW-0121">Carboxypeptidase</keyword>
<dbReference type="Pfam" id="PF02878">
    <property type="entry name" value="PGM_PMM_I"/>
    <property type="match status" value="1"/>
</dbReference>
<dbReference type="InterPro" id="IPR005844">
    <property type="entry name" value="A-D-PHexomutase_a/b/a-I"/>
</dbReference>
<dbReference type="InterPro" id="IPR005846">
    <property type="entry name" value="A-D-PHexomutase_a/b/a-III"/>
</dbReference>
<dbReference type="GO" id="GO:0000287">
    <property type="term" value="F:magnesium ion binding"/>
    <property type="evidence" value="ECO:0007669"/>
    <property type="project" value="InterPro"/>
</dbReference>
<dbReference type="InParanoid" id="A0A0V0QSP8"/>
<dbReference type="GO" id="GO:0004614">
    <property type="term" value="F:phosphoglucomutase activity"/>
    <property type="evidence" value="ECO:0007669"/>
    <property type="project" value="UniProtKB-EC"/>
</dbReference>
<evidence type="ECO:0000313" key="12">
    <source>
        <dbReference type="EMBL" id="KRX05018.1"/>
    </source>
</evidence>
<evidence type="ECO:0000256" key="5">
    <source>
        <dbReference type="ARBA" id="ARBA00022553"/>
    </source>
</evidence>
<dbReference type="InterPro" id="IPR016066">
    <property type="entry name" value="A-D-PHexomutase_CS"/>
</dbReference>
<dbReference type="PROSITE" id="PS00710">
    <property type="entry name" value="PGM_PMM"/>
    <property type="match status" value="1"/>
</dbReference>
<dbReference type="InterPro" id="IPR045244">
    <property type="entry name" value="PGM"/>
</dbReference>
<proteinExistence type="inferred from homology"/>
<dbReference type="PRINTS" id="PR00509">
    <property type="entry name" value="PGMPMM"/>
</dbReference>
<dbReference type="OMA" id="INCECSE"/>
<dbReference type="InterPro" id="IPR005845">
    <property type="entry name" value="A-D-PHexomutase_a/b/a-II"/>
</dbReference>
<evidence type="ECO:0000256" key="3">
    <source>
        <dbReference type="ARBA" id="ARBA00010231"/>
    </source>
</evidence>
<dbReference type="InterPro" id="IPR005841">
    <property type="entry name" value="Alpha-D-phosphohexomutase_SF"/>
</dbReference>
<dbReference type="PANTHER" id="PTHR22573">
    <property type="entry name" value="PHOSPHOHEXOMUTASE FAMILY MEMBER"/>
    <property type="match status" value="1"/>
</dbReference>
<comment type="catalytic activity">
    <reaction evidence="1">
        <text>alpha-D-glucose 1-phosphate = alpha-D-glucose 6-phosphate</text>
        <dbReference type="Rhea" id="RHEA:23536"/>
        <dbReference type="ChEBI" id="CHEBI:58225"/>
        <dbReference type="ChEBI" id="CHEBI:58601"/>
        <dbReference type="EC" id="5.4.2.2"/>
    </reaction>
</comment>
<keyword evidence="12" id="KW-0378">Hydrolase</keyword>
<dbReference type="NCBIfam" id="NF005737">
    <property type="entry name" value="PRK07564.1-1"/>
    <property type="match status" value="1"/>
</dbReference>
<dbReference type="EMBL" id="LDAU01000110">
    <property type="protein sequence ID" value="KRX05018.1"/>
    <property type="molecule type" value="Genomic_DNA"/>
</dbReference>
<dbReference type="Proteomes" id="UP000054937">
    <property type="component" value="Unassembled WGS sequence"/>
</dbReference>